<keyword evidence="1" id="KW-0949">S-adenosyl-L-methionine</keyword>
<dbReference type="SFLD" id="SFLDS00029">
    <property type="entry name" value="Radical_SAM"/>
    <property type="match status" value="1"/>
</dbReference>
<keyword evidence="2" id="KW-0479">Metal-binding</keyword>
<dbReference type="GO" id="GO:0003824">
    <property type="term" value="F:catalytic activity"/>
    <property type="evidence" value="ECO:0007669"/>
    <property type="project" value="InterPro"/>
</dbReference>
<sequence>MINALVRTLKIQTFSIIAGSEACNARCPFCISKMTPALSVELSEPKVNWKKFKTACRVAKNYGTHTAMFTGKGEPTLFPKQITKFLDEMAEFNFAPIELQTNGILIAEKPEIYSSHLKEWYARGLTTIAISITHYEPGKNRKVYLPHKKQYIDLPALIKTLHEHEFSVRLTCILANDFIDSKEKIENLMAFAKENEVEQLTLTPVNKPEESENYAVWNWTNQHHLSEKQKKEIFDYIEENGNRVLRLSHGAIVFDVKGQNVCLNNCLSVNPNSEELRNLIFFPDGHLRYYWQYPGAIIM</sequence>
<comment type="caution">
    <text evidence="6">The sequence shown here is derived from an EMBL/GenBank/DDBJ whole genome shotgun (WGS) entry which is preliminary data.</text>
</comment>
<evidence type="ECO:0000256" key="4">
    <source>
        <dbReference type="ARBA" id="ARBA00023014"/>
    </source>
</evidence>
<dbReference type="SUPFAM" id="SSF102114">
    <property type="entry name" value="Radical SAM enzymes"/>
    <property type="match status" value="1"/>
</dbReference>
<reference evidence="6 7" key="1">
    <citation type="journal article" date="2016" name="Nat. Commun.">
        <title>Thousands of microbial genomes shed light on interconnected biogeochemical processes in an aquifer system.</title>
        <authorList>
            <person name="Anantharaman K."/>
            <person name="Brown C.T."/>
            <person name="Hug L.A."/>
            <person name="Sharon I."/>
            <person name="Castelle C.J."/>
            <person name="Probst A.J."/>
            <person name="Thomas B.C."/>
            <person name="Singh A."/>
            <person name="Wilkins M.J."/>
            <person name="Karaoz U."/>
            <person name="Brodie E.L."/>
            <person name="Williams K.H."/>
            <person name="Hubbard S.S."/>
            <person name="Banfield J.F."/>
        </authorList>
    </citation>
    <scope>NUCLEOTIDE SEQUENCE [LARGE SCALE GENOMIC DNA]</scope>
</reference>
<dbReference type="Pfam" id="PF04055">
    <property type="entry name" value="Radical_SAM"/>
    <property type="match status" value="1"/>
</dbReference>
<dbReference type="PANTHER" id="PTHR11228:SF7">
    <property type="entry name" value="PQQA PEPTIDE CYCLASE"/>
    <property type="match status" value="1"/>
</dbReference>
<organism evidence="6 7">
    <name type="scientific">Candidatus Sungbacteria bacterium RIFCSPLOWO2_12_FULL_41_11</name>
    <dbReference type="NCBI Taxonomy" id="1802286"/>
    <lineage>
        <taxon>Bacteria</taxon>
        <taxon>Candidatus Sungiibacteriota</taxon>
    </lineage>
</organism>
<dbReference type="AlphaFoldDB" id="A0A1G2LM37"/>
<dbReference type="InterPro" id="IPR050377">
    <property type="entry name" value="Radical_SAM_PqqE_MftC-like"/>
</dbReference>
<keyword evidence="3" id="KW-0408">Iron</keyword>
<proteinExistence type="predicted"/>
<keyword evidence="4" id="KW-0411">Iron-sulfur</keyword>
<dbReference type="Gene3D" id="3.20.20.70">
    <property type="entry name" value="Aldolase class I"/>
    <property type="match status" value="1"/>
</dbReference>
<evidence type="ECO:0000256" key="1">
    <source>
        <dbReference type="ARBA" id="ARBA00022691"/>
    </source>
</evidence>
<evidence type="ECO:0000313" key="6">
    <source>
        <dbReference type="EMBL" id="OHA12686.1"/>
    </source>
</evidence>
<evidence type="ECO:0000256" key="2">
    <source>
        <dbReference type="ARBA" id="ARBA00022723"/>
    </source>
</evidence>
<accession>A0A1G2LM37</accession>
<protein>
    <recommendedName>
        <fullName evidence="5">Radical SAM core domain-containing protein</fullName>
    </recommendedName>
</protein>
<dbReference type="InterPro" id="IPR058240">
    <property type="entry name" value="rSAM_sf"/>
</dbReference>
<gene>
    <name evidence="6" type="ORF">A3G49_00225</name>
</gene>
<dbReference type="SFLD" id="SFLDG01067">
    <property type="entry name" value="SPASM/twitch_domain_containing"/>
    <property type="match status" value="1"/>
</dbReference>
<dbReference type="CDD" id="cd01335">
    <property type="entry name" value="Radical_SAM"/>
    <property type="match status" value="1"/>
</dbReference>
<dbReference type="GO" id="GO:0051536">
    <property type="term" value="F:iron-sulfur cluster binding"/>
    <property type="evidence" value="ECO:0007669"/>
    <property type="project" value="UniProtKB-KW"/>
</dbReference>
<evidence type="ECO:0000313" key="7">
    <source>
        <dbReference type="Proteomes" id="UP000177171"/>
    </source>
</evidence>
<dbReference type="PROSITE" id="PS51918">
    <property type="entry name" value="RADICAL_SAM"/>
    <property type="match status" value="1"/>
</dbReference>
<dbReference type="InterPro" id="IPR007197">
    <property type="entry name" value="rSAM"/>
</dbReference>
<dbReference type="Proteomes" id="UP000177171">
    <property type="component" value="Unassembled WGS sequence"/>
</dbReference>
<feature type="domain" description="Radical SAM core" evidence="5">
    <location>
        <begin position="7"/>
        <end position="243"/>
    </location>
</feature>
<name>A0A1G2LM37_9BACT</name>
<dbReference type="GO" id="GO:0046872">
    <property type="term" value="F:metal ion binding"/>
    <property type="evidence" value="ECO:0007669"/>
    <property type="project" value="UniProtKB-KW"/>
</dbReference>
<dbReference type="PANTHER" id="PTHR11228">
    <property type="entry name" value="RADICAL SAM DOMAIN PROTEIN"/>
    <property type="match status" value="1"/>
</dbReference>
<evidence type="ECO:0000259" key="5">
    <source>
        <dbReference type="PROSITE" id="PS51918"/>
    </source>
</evidence>
<evidence type="ECO:0000256" key="3">
    <source>
        <dbReference type="ARBA" id="ARBA00023004"/>
    </source>
</evidence>
<dbReference type="EMBL" id="MHQY01000044">
    <property type="protein sequence ID" value="OHA12686.1"/>
    <property type="molecule type" value="Genomic_DNA"/>
</dbReference>
<dbReference type="InterPro" id="IPR013785">
    <property type="entry name" value="Aldolase_TIM"/>
</dbReference>